<gene>
    <name evidence="2" type="ORF">TASK_LOCUS2071</name>
</gene>
<proteinExistence type="predicted"/>
<organism evidence="4">
    <name type="scientific">Taenia asiatica</name>
    <name type="common">Asian tapeworm</name>
    <dbReference type="NCBI Taxonomy" id="60517"/>
    <lineage>
        <taxon>Eukaryota</taxon>
        <taxon>Metazoa</taxon>
        <taxon>Spiralia</taxon>
        <taxon>Lophotrochozoa</taxon>
        <taxon>Platyhelminthes</taxon>
        <taxon>Cestoda</taxon>
        <taxon>Eucestoda</taxon>
        <taxon>Cyclophyllidea</taxon>
        <taxon>Taeniidae</taxon>
        <taxon>Taenia</taxon>
    </lineage>
</organism>
<dbReference type="OrthoDB" id="6236410at2759"/>
<evidence type="ECO:0000256" key="1">
    <source>
        <dbReference type="SAM" id="MobiDB-lite"/>
    </source>
</evidence>
<feature type="region of interest" description="Disordered" evidence="1">
    <location>
        <begin position="680"/>
        <end position="709"/>
    </location>
</feature>
<feature type="compositionally biased region" description="Low complexity" evidence="1">
    <location>
        <begin position="700"/>
        <end position="709"/>
    </location>
</feature>
<name>A0A0R3VXC6_TAEAS</name>
<reference evidence="4" key="1">
    <citation type="submission" date="2017-02" db="UniProtKB">
        <authorList>
            <consortium name="WormBaseParasite"/>
        </authorList>
    </citation>
    <scope>IDENTIFICATION</scope>
</reference>
<protein>
    <submittedName>
        <fullName evidence="4">PCM1_C domain-containing protein</fullName>
    </submittedName>
</protein>
<dbReference type="Proteomes" id="UP000282613">
    <property type="component" value="Unassembled WGS sequence"/>
</dbReference>
<evidence type="ECO:0000313" key="2">
    <source>
        <dbReference type="EMBL" id="VDK24264.1"/>
    </source>
</evidence>
<feature type="region of interest" description="Disordered" evidence="1">
    <location>
        <begin position="1"/>
        <end position="26"/>
    </location>
</feature>
<dbReference type="WBParaSite" id="TASK_0000207001-mRNA-1">
    <property type="protein sequence ID" value="TASK_0000207001-mRNA-1"/>
    <property type="gene ID" value="TASK_0000207001"/>
</dbReference>
<feature type="compositionally biased region" description="Basic and acidic residues" evidence="1">
    <location>
        <begin position="1"/>
        <end position="13"/>
    </location>
</feature>
<dbReference type="EMBL" id="UYRS01000952">
    <property type="protein sequence ID" value="VDK24264.1"/>
    <property type="molecule type" value="Genomic_DNA"/>
</dbReference>
<evidence type="ECO:0000313" key="3">
    <source>
        <dbReference type="Proteomes" id="UP000282613"/>
    </source>
</evidence>
<evidence type="ECO:0000313" key="4">
    <source>
        <dbReference type="WBParaSite" id="TASK_0000207001-mRNA-1"/>
    </source>
</evidence>
<reference evidence="2 3" key="2">
    <citation type="submission" date="2018-11" db="EMBL/GenBank/DDBJ databases">
        <authorList>
            <consortium name="Pathogen Informatics"/>
        </authorList>
    </citation>
    <scope>NUCLEOTIDE SEQUENCE [LARGE SCALE GENOMIC DNA]</scope>
</reference>
<accession>A0A0R3VXC6</accession>
<dbReference type="AlphaFoldDB" id="A0A0R3VXC6"/>
<sequence>MGGSKLRTEEHSNPPRIFIPAEEDSPRNVQRSFSETDVINDLQTLDDRTDLFGGDACKDQTSSGIDNIDHNFDSRHWDVCSARDLRDRNQILSDSSKRDFIAVVNEDLKMQHGNFLSPAEQVCSGSVVESDNIWPQHRKSHDLGEKLLEKMPTTQTVVHTNPMTKSNVASQPVELARKGIDTMSCPDFQNNEYDVDDEYIETALGELKESANEISRSFCSKSRSPNNETVIWKEVCDDNSQFRHPSTVSPISHQSSGLPWSTSNTKSFLIKEMGEVKSSVKKLGKEIRSSLSPFVYSHSGLSTRKTLADATDGLYSGDVTLSHSFESPTIFQLPESVDFSNAARDTNKDARGIDRENLRGCVSSIVVNKQGRQKTCVDSVLKSYETCLKYPDFPSKAETDEQVTSESSDRFAGNTRDQANAIFESGLDETRALENAGDLSGSTTSLNSSIKSSDVQEDLLNRVFQVLQNLQDIFTSEHHPLCKGVHPRALEIVSFLKGIMRHDSIPQIFGENQNVSYREQNKAVHSLSSRISTTSSSFLDKVKYTDLMNHTSTKIDRSGSGRVSPCQQTWPARTNQPECPIEFRPRETLNGRIKRVICELYCEIQPLEDGIKEKALAMLEEMHGIMETLQVYGQSEDFTSSNETPNIDTQQDFAPSFKASCCEASGHFSHDKCNVYSVENERHNGSNRSLRQKTPERDSPCSQLTQPTTTSLSIENIRGRIKSLIHKHSDLTPEETNRKILSVLCDMEKVLDTLGQTDSLPEDEKMVHAADEPQKSQFPISSKITVLIKNLQDAILVMRPNLQIVDYDPQSKICFLLNILTDELQSERTESSTLKDVEGLLKSLESELCQNGAGNSILAVCIREMIEVVTIVVAESLVEEKPKCKSKARKNDTVCRKGKERCDNVSKTDTVKSAVCDKSHKKVNCMCKSEPKVIEELFMDSGEDCETMPCETVKVATATCDTLKAEEKHVCKSEPSCVRKREASTERLRSCYDTAEQSREVESPCPSNETKMDFLVVTGEHYTAPNRCYSEVIFNPTEPITACTEAADSPLAQILAKLRDLVKMLEMEGSTLQQCTILKIMETFNHIETTLDLDPQYATLLREARKTLCHESGEKRETQPCQEREGSCSRWRRISRRHRNRSNNFTLPCDSERFFGLTPAAEVKQGNNSPSLNSIWKTCCCREIFHDQRGSMLLFFLDDEKVLSSF</sequence>
<keyword evidence="3" id="KW-1185">Reference proteome</keyword>